<sequence length="140" mass="16386">MLFLTVILTKACDIEVRLKSETEKPFQFHLSVESARYWSDRVIVTGKSVTQPDGSLSNYHVFHVKGSKCDDKNWHLFVWGLKKGTTLSSPIWKITDHQKFKMESLWFGLFQWQPHIYVTVKNNLKMYIGPRFGVAWCENC</sequence>
<name>A0A498S945_ACAVI</name>
<accession>A0A498S945</accession>
<dbReference type="AlphaFoldDB" id="A0A498S945"/>
<gene>
    <name evidence="1" type="ORF">NAV_LOCUS2153</name>
</gene>
<proteinExistence type="predicted"/>
<organism evidence="1 2">
    <name type="scientific">Acanthocheilonema viteae</name>
    <name type="common">Filarial nematode worm</name>
    <name type="synonym">Dipetalonema viteae</name>
    <dbReference type="NCBI Taxonomy" id="6277"/>
    <lineage>
        <taxon>Eukaryota</taxon>
        <taxon>Metazoa</taxon>
        <taxon>Ecdysozoa</taxon>
        <taxon>Nematoda</taxon>
        <taxon>Chromadorea</taxon>
        <taxon>Rhabditida</taxon>
        <taxon>Spirurina</taxon>
        <taxon>Spiruromorpha</taxon>
        <taxon>Filarioidea</taxon>
        <taxon>Onchocercidae</taxon>
        <taxon>Acanthocheilonema</taxon>
    </lineage>
</organism>
<dbReference type="EMBL" id="UPTC01000214">
    <property type="protein sequence ID" value="VBB27323.1"/>
    <property type="molecule type" value="Genomic_DNA"/>
</dbReference>
<dbReference type="OrthoDB" id="5780897at2759"/>
<protein>
    <submittedName>
        <fullName evidence="1">Uncharacterized protein</fullName>
    </submittedName>
</protein>
<evidence type="ECO:0000313" key="1">
    <source>
        <dbReference type="EMBL" id="VBB27323.1"/>
    </source>
</evidence>
<evidence type="ECO:0000313" key="2">
    <source>
        <dbReference type="Proteomes" id="UP000276991"/>
    </source>
</evidence>
<keyword evidence="2" id="KW-1185">Reference proteome</keyword>
<reference evidence="1 2" key="1">
    <citation type="submission" date="2018-08" db="EMBL/GenBank/DDBJ databases">
        <authorList>
            <person name="Laetsch R D."/>
            <person name="Stevens L."/>
            <person name="Kumar S."/>
            <person name="Blaxter L. M."/>
        </authorList>
    </citation>
    <scope>NUCLEOTIDE SEQUENCE [LARGE SCALE GENOMIC DNA]</scope>
</reference>
<dbReference type="Proteomes" id="UP000276991">
    <property type="component" value="Unassembled WGS sequence"/>
</dbReference>